<dbReference type="EMBL" id="JAROKS010000022">
    <property type="protein sequence ID" value="KAK1789165.1"/>
    <property type="molecule type" value="Genomic_DNA"/>
</dbReference>
<dbReference type="Proteomes" id="UP001239994">
    <property type="component" value="Unassembled WGS sequence"/>
</dbReference>
<dbReference type="AlphaFoldDB" id="A0AAD9DNF7"/>
<feature type="non-terminal residue" evidence="1">
    <location>
        <position position="112"/>
    </location>
</feature>
<protein>
    <submittedName>
        <fullName evidence="1">Uncharacterized protein</fullName>
    </submittedName>
</protein>
<evidence type="ECO:0000313" key="2">
    <source>
        <dbReference type="Proteomes" id="UP001239994"/>
    </source>
</evidence>
<name>A0AAD9DNF7_9TELE</name>
<sequence>DTTVVGLITNNDESYYCWEVSSLVSCWDSNMELSTNKTVEMITGNHKNSPTYFLPAKGHYTEYPDLTHQGLVRLQVCPTPGMKGRIQGSEGLPPAHWQGSRRLWLIRPSQPT</sequence>
<reference evidence="1" key="1">
    <citation type="submission" date="2023-03" db="EMBL/GenBank/DDBJ databases">
        <title>Electrophorus voltai genome.</title>
        <authorList>
            <person name="Bian C."/>
        </authorList>
    </citation>
    <scope>NUCLEOTIDE SEQUENCE</scope>
    <source>
        <strain evidence="1">CB-2022</strain>
        <tissue evidence="1">Muscle</tissue>
    </source>
</reference>
<proteinExistence type="predicted"/>
<accession>A0AAD9DNF7</accession>
<evidence type="ECO:0000313" key="1">
    <source>
        <dbReference type="EMBL" id="KAK1789165.1"/>
    </source>
</evidence>
<keyword evidence="2" id="KW-1185">Reference proteome</keyword>
<organism evidence="1 2">
    <name type="scientific">Electrophorus voltai</name>
    <dbReference type="NCBI Taxonomy" id="2609070"/>
    <lineage>
        <taxon>Eukaryota</taxon>
        <taxon>Metazoa</taxon>
        <taxon>Chordata</taxon>
        <taxon>Craniata</taxon>
        <taxon>Vertebrata</taxon>
        <taxon>Euteleostomi</taxon>
        <taxon>Actinopterygii</taxon>
        <taxon>Neopterygii</taxon>
        <taxon>Teleostei</taxon>
        <taxon>Ostariophysi</taxon>
        <taxon>Gymnotiformes</taxon>
        <taxon>Gymnotoidei</taxon>
        <taxon>Gymnotidae</taxon>
        <taxon>Electrophorus</taxon>
    </lineage>
</organism>
<gene>
    <name evidence="1" type="ORF">P4O66_015103</name>
</gene>
<comment type="caution">
    <text evidence="1">The sequence shown here is derived from an EMBL/GenBank/DDBJ whole genome shotgun (WGS) entry which is preliminary data.</text>
</comment>
<feature type="non-terminal residue" evidence="1">
    <location>
        <position position="1"/>
    </location>
</feature>